<evidence type="ECO:0000256" key="1">
    <source>
        <dbReference type="SAM" id="MobiDB-lite"/>
    </source>
</evidence>
<dbReference type="AlphaFoldDB" id="A0A8H7F6Y1"/>
<protein>
    <submittedName>
        <fullName evidence="2">Uncharacterized protein</fullName>
    </submittedName>
</protein>
<evidence type="ECO:0000313" key="2">
    <source>
        <dbReference type="EMBL" id="KAF7778966.1"/>
    </source>
</evidence>
<gene>
    <name evidence="2" type="ORF">Agabi119p4_3311</name>
</gene>
<reference evidence="2 3" key="1">
    <citation type="journal article" name="Sci. Rep.">
        <title>Telomere-to-telomere assembled and centromere annotated genomes of the two main subspecies of the button mushroom Agaricus bisporus reveal especially polymorphic chromosome ends.</title>
        <authorList>
            <person name="Sonnenberg A.S.M."/>
            <person name="Sedaghat-Telgerd N."/>
            <person name="Lavrijssen B."/>
            <person name="Ohm R.A."/>
            <person name="Hendrickx P.M."/>
            <person name="Scholtmeijer K."/>
            <person name="Baars J.J.P."/>
            <person name="van Peer A."/>
        </authorList>
    </citation>
    <scope>NUCLEOTIDE SEQUENCE [LARGE SCALE GENOMIC DNA]</scope>
    <source>
        <strain evidence="2 3">H119_p4</strain>
    </source>
</reference>
<feature type="compositionally biased region" description="Basic residues" evidence="1">
    <location>
        <begin position="47"/>
        <end position="58"/>
    </location>
</feature>
<dbReference type="Proteomes" id="UP000629468">
    <property type="component" value="Unassembled WGS sequence"/>
</dbReference>
<name>A0A8H7F6Y1_AGABI</name>
<comment type="caution">
    <text evidence="2">The sequence shown here is derived from an EMBL/GenBank/DDBJ whole genome shotgun (WGS) entry which is preliminary data.</text>
</comment>
<proteinExistence type="predicted"/>
<dbReference type="EMBL" id="JABXXO010000004">
    <property type="protein sequence ID" value="KAF7778966.1"/>
    <property type="molecule type" value="Genomic_DNA"/>
</dbReference>
<feature type="region of interest" description="Disordered" evidence="1">
    <location>
        <begin position="45"/>
        <end position="79"/>
    </location>
</feature>
<sequence length="215" mass="24227">MILPHCCLHPPLDPTDHNIKVFSDTNGLQIVSEVRLGARCTLPPRRYAQRRTERRRQNHSKDSQASALQLPDGFDKPSGEEKWQVMALGQEMKQMSLQAYAEDEIKTVVAFDNCGFLSRRDTSSMLPFSLSGRECTSPFLGQDTIYALKRRISAHSAESDYACEDRKVDLLSPRRCTTGPFPVFDLFLAKSNVLTVLQDQYGSRNVVNTNGCRVT</sequence>
<evidence type="ECO:0000313" key="3">
    <source>
        <dbReference type="Proteomes" id="UP000629468"/>
    </source>
</evidence>
<organism evidence="2 3">
    <name type="scientific">Agaricus bisporus var. burnettii</name>
    <dbReference type="NCBI Taxonomy" id="192524"/>
    <lineage>
        <taxon>Eukaryota</taxon>
        <taxon>Fungi</taxon>
        <taxon>Dikarya</taxon>
        <taxon>Basidiomycota</taxon>
        <taxon>Agaricomycotina</taxon>
        <taxon>Agaricomycetes</taxon>
        <taxon>Agaricomycetidae</taxon>
        <taxon>Agaricales</taxon>
        <taxon>Agaricineae</taxon>
        <taxon>Agaricaceae</taxon>
        <taxon>Agaricus</taxon>
    </lineage>
</organism>
<accession>A0A8H7F6Y1</accession>